<organism evidence="3 4">
    <name type="scientific">Escallonia rubra</name>
    <dbReference type="NCBI Taxonomy" id="112253"/>
    <lineage>
        <taxon>Eukaryota</taxon>
        <taxon>Viridiplantae</taxon>
        <taxon>Streptophyta</taxon>
        <taxon>Embryophyta</taxon>
        <taxon>Tracheophyta</taxon>
        <taxon>Spermatophyta</taxon>
        <taxon>Magnoliopsida</taxon>
        <taxon>eudicotyledons</taxon>
        <taxon>Gunneridae</taxon>
        <taxon>Pentapetalae</taxon>
        <taxon>asterids</taxon>
        <taxon>campanulids</taxon>
        <taxon>Escalloniales</taxon>
        <taxon>Escalloniaceae</taxon>
        <taxon>Escallonia</taxon>
    </lineage>
</organism>
<dbReference type="InterPro" id="IPR035595">
    <property type="entry name" value="UDP_glycos_trans_CS"/>
</dbReference>
<dbReference type="GO" id="GO:0080044">
    <property type="term" value="F:quercetin 7-O-glucosyltransferase activity"/>
    <property type="evidence" value="ECO:0007669"/>
    <property type="project" value="TreeGrafter"/>
</dbReference>
<dbReference type="PROSITE" id="PS00375">
    <property type="entry name" value="UDPGT"/>
    <property type="match status" value="2"/>
</dbReference>
<proteinExistence type="inferred from homology"/>
<dbReference type="InterPro" id="IPR002213">
    <property type="entry name" value="UDP_glucos_trans"/>
</dbReference>
<dbReference type="Proteomes" id="UP001187471">
    <property type="component" value="Unassembled WGS sequence"/>
</dbReference>
<evidence type="ECO:0000313" key="4">
    <source>
        <dbReference type="Proteomes" id="UP001187471"/>
    </source>
</evidence>
<sequence>MDGAGAAVFSPHVLFFPLPLQGPVNCMLKLAELLCLASGIRVTFLNTHYIHRRLLRHTDVLSRFAQYPTFRFETISDGLPEDHTRSVDGFEELMDAMEAVTKPLLADVLSSRAPTAMIADGIIGFALDVAQEAGVPLIYFDTISPCALWTYLCFPKLIQAGELPFKGDDLDAKITSVPGLDSFLRRRDLPGFCRADNLTDYAIQLALREAQQIPRAHGLILNTFEELDGPILAQIRSFCPNTYAIGPLHALFNTRLSPIRTHSNSLWEEDRSCLAWLDAQPPKSVIFISIGSNAVMSVDQLMEIWHGLVNSGRNFLWVRRPGSIVEKEADLKISAELLEITKERGFIVGWAPQEEVLAHPAIGAFLTHSGWNSTLESIAEGVPMVCWPCFLDQQVISRFVSEVWKLGCDMKDTCDRVITENVVRAVMEVRRDEFMQSAGEMKKLARESACKGGSSYRNLDRLIEDIKSMNVAKRPLRTVDGFGKMMDAMDAVTKPLLGDVLASRAPTAMIADGIFGFALDVAQEAGVPLIYFETISPCALWTFLCIPKLIQAGELPFKGDDLDAKIISVPGLDSFLRRRDLPGFCRADNLADYAIQLALREAQQIPRAHGLILNTFEELDGPILAQIRSFCPNTYAIGPLHALFNTRLSPTGTHSNSLWEEDRSCLAWLDAQPPKSVIFISIGSNAVMSVDQLMEIWHGLANSGRNFLWVRRPGSIVEKEADLKISAELLEITKERGFIVGWAPQEEVLAHPAIGAFLTHSGWNSTLESIAEGVPMVCWPCFLDQQVISRFVSEVWKLGCDMKDTCDRVITENVVRAVMEVRRDEFMQSAGEMKKLARESACKGGSSYRNLDRLIEDIKSMNVAKSALASEFKKDSILYSKF</sequence>
<dbReference type="GO" id="GO:0080043">
    <property type="term" value="F:quercetin 3-O-glucosyltransferase activity"/>
    <property type="evidence" value="ECO:0007669"/>
    <property type="project" value="TreeGrafter"/>
</dbReference>
<dbReference type="FunFam" id="3.40.50.2000:FF:000040">
    <property type="entry name" value="UDP-glycosyltransferase 76C1"/>
    <property type="match status" value="2"/>
</dbReference>
<dbReference type="AlphaFoldDB" id="A0AA88RBA6"/>
<dbReference type="PANTHER" id="PTHR11926">
    <property type="entry name" value="GLUCOSYL/GLUCURONOSYL TRANSFERASES"/>
    <property type="match status" value="1"/>
</dbReference>
<keyword evidence="2" id="KW-0808">Transferase</keyword>
<comment type="caution">
    <text evidence="3">The sequence shown here is derived from an EMBL/GenBank/DDBJ whole genome shotgun (WGS) entry which is preliminary data.</text>
</comment>
<dbReference type="EMBL" id="JAVXUO010001091">
    <property type="protein sequence ID" value="KAK2986118.1"/>
    <property type="molecule type" value="Genomic_DNA"/>
</dbReference>
<comment type="similarity">
    <text evidence="1">Belongs to the UDP-glycosyltransferase family.</text>
</comment>
<evidence type="ECO:0000256" key="2">
    <source>
        <dbReference type="ARBA" id="ARBA00022679"/>
    </source>
</evidence>
<protein>
    <submittedName>
        <fullName evidence="3">Uncharacterized protein</fullName>
    </submittedName>
</protein>
<dbReference type="Pfam" id="PF00201">
    <property type="entry name" value="UDPGT"/>
    <property type="match status" value="2"/>
</dbReference>
<evidence type="ECO:0000313" key="3">
    <source>
        <dbReference type="EMBL" id="KAK2986118.1"/>
    </source>
</evidence>
<dbReference type="CDD" id="cd03784">
    <property type="entry name" value="GT1_Gtf-like"/>
    <property type="match status" value="2"/>
</dbReference>
<dbReference type="SUPFAM" id="SSF53756">
    <property type="entry name" value="UDP-Glycosyltransferase/glycogen phosphorylase"/>
    <property type="match status" value="2"/>
</dbReference>
<name>A0AA88RBA6_9ASTE</name>
<reference evidence="3" key="1">
    <citation type="submission" date="2022-12" db="EMBL/GenBank/DDBJ databases">
        <title>Draft genome assemblies for two species of Escallonia (Escalloniales).</title>
        <authorList>
            <person name="Chanderbali A."/>
            <person name="Dervinis C."/>
            <person name="Anghel I."/>
            <person name="Soltis D."/>
            <person name="Soltis P."/>
            <person name="Zapata F."/>
        </authorList>
    </citation>
    <scope>NUCLEOTIDE SEQUENCE</scope>
    <source>
        <strain evidence="3">UCBG92.1500</strain>
        <tissue evidence="3">Leaf</tissue>
    </source>
</reference>
<evidence type="ECO:0000256" key="1">
    <source>
        <dbReference type="ARBA" id="ARBA00009995"/>
    </source>
</evidence>
<gene>
    <name evidence="3" type="ORF">RJ640_024617</name>
</gene>
<dbReference type="Gene3D" id="3.40.50.2000">
    <property type="entry name" value="Glycogen Phosphorylase B"/>
    <property type="match status" value="4"/>
</dbReference>
<keyword evidence="4" id="KW-1185">Reference proteome</keyword>
<accession>A0AA88RBA6</accession>
<dbReference type="PANTHER" id="PTHR11926:SF1392">
    <property type="entry name" value="GLYCOSYLTRANSFERASE"/>
    <property type="match status" value="1"/>
</dbReference>